<keyword evidence="1" id="KW-0813">Transport</keyword>
<dbReference type="GO" id="GO:0009055">
    <property type="term" value="F:electron transfer activity"/>
    <property type="evidence" value="ECO:0007669"/>
    <property type="project" value="InterPro"/>
</dbReference>
<feature type="domain" description="Cytochrome c" evidence="8">
    <location>
        <begin position="7"/>
        <end position="99"/>
    </location>
</feature>
<evidence type="ECO:0000256" key="3">
    <source>
        <dbReference type="ARBA" id="ARBA00022723"/>
    </source>
</evidence>
<keyword evidence="5 6" id="KW-0408">Iron</keyword>
<keyword evidence="2 6" id="KW-0349">Heme</keyword>
<dbReference type="GO" id="GO:0046872">
    <property type="term" value="F:metal ion binding"/>
    <property type="evidence" value="ECO:0007669"/>
    <property type="project" value="UniProtKB-KW"/>
</dbReference>
<dbReference type="Pfam" id="PF00034">
    <property type="entry name" value="Cytochrom_C"/>
    <property type="match status" value="1"/>
</dbReference>
<keyword evidence="7" id="KW-0732">Signal</keyword>
<comment type="caution">
    <text evidence="9">The sequence shown here is derived from an EMBL/GenBank/DDBJ whole genome shotgun (WGS) entry which is preliminary data.</text>
</comment>
<dbReference type="Proteomes" id="UP000219327">
    <property type="component" value="Unassembled WGS sequence"/>
</dbReference>
<dbReference type="InterPro" id="IPR009056">
    <property type="entry name" value="Cyt_c-like_dom"/>
</dbReference>
<evidence type="ECO:0000256" key="2">
    <source>
        <dbReference type="ARBA" id="ARBA00022617"/>
    </source>
</evidence>
<proteinExistence type="predicted"/>
<keyword evidence="3 6" id="KW-0479">Metal-binding</keyword>
<evidence type="ECO:0000313" key="10">
    <source>
        <dbReference type="Proteomes" id="UP000219327"/>
    </source>
</evidence>
<evidence type="ECO:0000256" key="7">
    <source>
        <dbReference type="SAM" id="SignalP"/>
    </source>
</evidence>
<evidence type="ECO:0000313" key="9">
    <source>
        <dbReference type="EMBL" id="PDH40690.1"/>
    </source>
</evidence>
<dbReference type="AlphaFoldDB" id="A0A2A5WVU7"/>
<evidence type="ECO:0000259" key="8">
    <source>
        <dbReference type="PROSITE" id="PS51007"/>
    </source>
</evidence>
<dbReference type="GO" id="GO:0020037">
    <property type="term" value="F:heme binding"/>
    <property type="evidence" value="ECO:0007669"/>
    <property type="project" value="InterPro"/>
</dbReference>
<evidence type="ECO:0000256" key="5">
    <source>
        <dbReference type="ARBA" id="ARBA00023004"/>
    </source>
</evidence>
<keyword evidence="4" id="KW-0249">Electron transport</keyword>
<dbReference type="InterPro" id="IPR036909">
    <property type="entry name" value="Cyt_c-like_dom_sf"/>
</dbReference>
<dbReference type="InterPro" id="IPR050597">
    <property type="entry name" value="Cytochrome_c_Oxidase_Subunit"/>
</dbReference>
<evidence type="ECO:0000256" key="4">
    <source>
        <dbReference type="ARBA" id="ARBA00022982"/>
    </source>
</evidence>
<dbReference type="PANTHER" id="PTHR33751">
    <property type="entry name" value="CBB3-TYPE CYTOCHROME C OXIDASE SUBUNIT FIXP"/>
    <property type="match status" value="1"/>
</dbReference>
<accession>A0A2A5WVU7</accession>
<protein>
    <submittedName>
        <fullName evidence="9">Cytochrome C biogenesis protein CcsB</fullName>
    </submittedName>
</protein>
<dbReference type="EMBL" id="NTKD01000009">
    <property type="protein sequence ID" value="PDH40690.1"/>
    <property type="molecule type" value="Genomic_DNA"/>
</dbReference>
<reference evidence="9 10" key="1">
    <citation type="submission" date="2017-08" db="EMBL/GenBank/DDBJ databases">
        <title>Fine stratification of microbial communities through a metagenomic profile of the photic zone.</title>
        <authorList>
            <person name="Haro-Moreno J.M."/>
            <person name="Lopez-Perez M."/>
            <person name="De La Torre J."/>
            <person name="Picazo A."/>
            <person name="Camacho A."/>
            <person name="Rodriguez-Valera F."/>
        </authorList>
    </citation>
    <scope>NUCLEOTIDE SEQUENCE [LARGE SCALE GENOMIC DNA]</scope>
    <source>
        <strain evidence="9">MED-G24</strain>
    </source>
</reference>
<evidence type="ECO:0000256" key="1">
    <source>
        <dbReference type="ARBA" id="ARBA00022448"/>
    </source>
</evidence>
<dbReference type="Gene3D" id="1.10.760.10">
    <property type="entry name" value="Cytochrome c-like domain"/>
    <property type="match status" value="1"/>
</dbReference>
<feature type="chain" id="PRO_5012924353" evidence="7">
    <location>
        <begin position="20"/>
        <end position="99"/>
    </location>
</feature>
<dbReference type="PROSITE" id="PS51007">
    <property type="entry name" value="CYTC"/>
    <property type="match status" value="1"/>
</dbReference>
<gene>
    <name evidence="9" type="ORF">CNE99_02915</name>
</gene>
<organism evidence="9 10">
    <name type="scientific">OM182 bacterium MED-G24</name>
    <dbReference type="NCBI Taxonomy" id="1986255"/>
    <lineage>
        <taxon>Bacteria</taxon>
        <taxon>Pseudomonadati</taxon>
        <taxon>Pseudomonadota</taxon>
        <taxon>Gammaproteobacteria</taxon>
        <taxon>OMG group</taxon>
        <taxon>OM182 clade</taxon>
    </lineage>
</organism>
<feature type="signal peptide" evidence="7">
    <location>
        <begin position="1"/>
        <end position="19"/>
    </location>
</feature>
<dbReference type="PANTHER" id="PTHR33751:SF9">
    <property type="entry name" value="CYTOCHROME C4"/>
    <property type="match status" value="1"/>
</dbReference>
<name>A0A2A5WVU7_9GAMM</name>
<evidence type="ECO:0000256" key="6">
    <source>
        <dbReference type="PROSITE-ProRule" id="PRU00433"/>
    </source>
</evidence>
<sequence length="99" mass="10779">MRLRLLTLTLLLAAPFSIAAERPSKEALCRACHGPGGGKPIMALYPKLNGQNEAYLIEALKAYREGRRKGTNAMQMAVQSKTLSDADIEALAKYYAAQP</sequence>
<dbReference type="SUPFAM" id="SSF46626">
    <property type="entry name" value="Cytochrome c"/>
    <property type="match status" value="1"/>
</dbReference>